<evidence type="ECO:0000259" key="2">
    <source>
        <dbReference type="Pfam" id="PF09850"/>
    </source>
</evidence>
<protein>
    <submittedName>
        <fullName evidence="3">Type IV secretion protein DotU</fullName>
    </submittedName>
</protein>
<dbReference type="Proteomes" id="UP000029719">
    <property type="component" value="Unassembled WGS sequence"/>
</dbReference>
<dbReference type="Gene3D" id="1.25.40.590">
    <property type="entry name" value="Type IV / VI secretion system, DotU"/>
    <property type="match status" value="1"/>
</dbReference>
<dbReference type="PANTHER" id="PTHR38033">
    <property type="entry name" value="MEMBRANE PROTEIN-RELATED"/>
    <property type="match status" value="1"/>
</dbReference>
<dbReference type="NCBIfam" id="NF038239">
    <property type="entry name" value="T6SS_TssL_short"/>
    <property type="match status" value="1"/>
</dbReference>
<dbReference type="OrthoDB" id="6998040at2"/>
<dbReference type="NCBIfam" id="TIGR03349">
    <property type="entry name" value="IV_VI_DotU"/>
    <property type="match status" value="1"/>
</dbReference>
<gene>
    <name evidence="3" type="ORF">LT42_04745</name>
</gene>
<reference evidence="3 4" key="1">
    <citation type="submission" date="2014-09" db="EMBL/GenBank/DDBJ databases">
        <title>Genome sequence of Pseudomonas lutea strain DSM 17257T.</title>
        <authorList>
            <person name="Kwak Y."/>
            <person name="Shin J.-H."/>
        </authorList>
    </citation>
    <scope>NUCLEOTIDE SEQUENCE [LARGE SCALE GENOMIC DNA]</scope>
    <source>
        <strain evidence="3 4">DSM 17257</strain>
    </source>
</reference>
<dbReference type="AlphaFoldDB" id="A0A9X0JJX6"/>
<keyword evidence="1" id="KW-0472">Membrane</keyword>
<dbReference type="InterPro" id="IPR038522">
    <property type="entry name" value="T4/T6SS_DotU_sf"/>
</dbReference>
<organism evidence="3 4">
    <name type="scientific">Pseudomonas lutea</name>
    <dbReference type="NCBI Taxonomy" id="243924"/>
    <lineage>
        <taxon>Bacteria</taxon>
        <taxon>Pseudomonadati</taxon>
        <taxon>Pseudomonadota</taxon>
        <taxon>Gammaproteobacteria</taxon>
        <taxon>Pseudomonadales</taxon>
        <taxon>Pseudomonadaceae</taxon>
        <taxon>Pseudomonas</taxon>
    </lineage>
</organism>
<evidence type="ECO:0000313" key="4">
    <source>
        <dbReference type="Proteomes" id="UP000029719"/>
    </source>
</evidence>
<sequence>MSRPIAPTPVAAQVNVDPLLLDSYLLVIELRQGGSVQDGDALRDLCARQVVEVGAALKKAGVSQRNVDHISYAQCALLDETVLACGDEATRAQWAQEPLQARYFARHQAGKFLYEEMRDVLREPSPDLCVLTVYHRVLMLGFLGRYSETTDPERQQLVDALNERVPPLALDQALPTLIDARGRGPVPAWLRAPLLHLLVVGGLLAGLWWLLDSHLTALVASLLIERV</sequence>
<dbReference type="PANTHER" id="PTHR38033:SF1">
    <property type="entry name" value="DOTU FAMILY TYPE IV_VI SECRETION SYSTEM PROTEIN"/>
    <property type="match status" value="1"/>
</dbReference>
<comment type="caution">
    <text evidence="3">The sequence shown here is derived from an EMBL/GenBank/DDBJ whole genome shotgun (WGS) entry which is preliminary data.</text>
</comment>
<dbReference type="EMBL" id="JRMB01000001">
    <property type="protein sequence ID" value="KGF65264.1"/>
    <property type="molecule type" value="Genomic_DNA"/>
</dbReference>
<accession>A0A9X0JJX6</accession>
<evidence type="ECO:0000313" key="3">
    <source>
        <dbReference type="EMBL" id="KGF65264.1"/>
    </source>
</evidence>
<dbReference type="InterPro" id="IPR017732">
    <property type="entry name" value="T4/T6SS_DotU"/>
</dbReference>
<keyword evidence="1" id="KW-1133">Transmembrane helix</keyword>
<dbReference type="Pfam" id="PF09850">
    <property type="entry name" value="DotU"/>
    <property type="match status" value="1"/>
</dbReference>
<name>A0A9X0JJX6_9PSED</name>
<evidence type="ECO:0000256" key="1">
    <source>
        <dbReference type="SAM" id="Phobius"/>
    </source>
</evidence>
<keyword evidence="1" id="KW-0812">Transmembrane</keyword>
<feature type="transmembrane region" description="Helical" evidence="1">
    <location>
        <begin position="188"/>
        <end position="211"/>
    </location>
</feature>
<dbReference type="RefSeq" id="WP_037010313.1">
    <property type="nucleotide sequence ID" value="NZ_JRMB01000001.1"/>
</dbReference>
<proteinExistence type="predicted"/>
<feature type="domain" description="Type IV / VI secretion system DotU" evidence="2">
    <location>
        <begin position="23"/>
        <end position="206"/>
    </location>
</feature>